<dbReference type="RefSeq" id="XP_070882901.1">
    <property type="nucleotide sequence ID" value="XM_071025966.1"/>
</dbReference>
<dbReference type="Proteomes" id="UP001610432">
    <property type="component" value="Unassembled WGS sequence"/>
</dbReference>
<feature type="region of interest" description="Disordered" evidence="1">
    <location>
        <begin position="1"/>
        <end position="23"/>
    </location>
</feature>
<reference evidence="2 3" key="1">
    <citation type="submission" date="2024-07" db="EMBL/GenBank/DDBJ databases">
        <title>Section-level genome sequencing and comparative genomics of Aspergillus sections Usti and Cavernicolus.</title>
        <authorList>
            <consortium name="Lawrence Berkeley National Laboratory"/>
            <person name="Nybo J.L."/>
            <person name="Vesth T.C."/>
            <person name="Theobald S."/>
            <person name="Frisvad J.C."/>
            <person name="Larsen T.O."/>
            <person name="Kjaerboelling I."/>
            <person name="Rothschild-Mancinelli K."/>
            <person name="Lyhne E.K."/>
            <person name="Kogle M.E."/>
            <person name="Barry K."/>
            <person name="Clum A."/>
            <person name="Na H."/>
            <person name="Ledsgaard L."/>
            <person name="Lin J."/>
            <person name="Lipzen A."/>
            <person name="Kuo A."/>
            <person name="Riley R."/>
            <person name="Mondo S."/>
            <person name="Labutti K."/>
            <person name="Haridas S."/>
            <person name="Pangalinan J."/>
            <person name="Salamov A.A."/>
            <person name="Simmons B.A."/>
            <person name="Magnuson J.K."/>
            <person name="Chen J."/>
            <person name="Drula E."/>
            <person name="Henrissat B."/>
            <person name="Wiebenga A."/>
            <person name="Lubbers R.J."/>
            <person name="Gomes A.C."/>
            <person name="Macurrencykelacurrency M.R."/>
            <person name="Stajich J."/>
            <person name="Grigoriev I.V."/>
            <person name="Mortensen U.H."/>
            <person name="De Vries R.P."/>
            <person name="Baker S.E."/>
            <person name="Andersen M.R."/>
        </authorList>
    </citation>
    <scope>NUCLEOTIDE SEQUENCE [LARGE SCALE GENOMIC DNA]</scope>
    <source>
        <strain evidence="2 3">CBS 449.75</strain>
    </source>
</reference>
<evidence type="ECO:0000256" key="1">
    <source>
        <dbReference type="SAM" id="MobiDB-lite"/>
    </source>
</evidence>
<name>A0ABR4LKM2_9EURO</name>
<proteinExistence type="predicted"/>
<dbReference type="GeneID" id="98141038"/>
<sequence length="207" mass="22672">MERQKPPDPKQLNLARSQPRDLRRSFRGSSRVLHKVNSNVIDSQVSPVFSGRATDTAPCSRRLKLFRNHSSGRCEERTACLVHCAANARMSVGTFWKAGGKTFQRDSDLRCAAAACALAPEASATPGVSSDLVSNYAPANRGRRLLDAVDRQVGAVLASKKKGWIISRLFSGLLDYFALFRRMMIKTGYFGVGYEGFGSGLLSRLDG</sequence>
<keyword evidence="3" id="KW-1185">Reference proteome</keyword>
<dbReference type="EMBL" id="JBFXLQ010000046">
    <property type="protein sequence ID" value="KAL2863922.1"/>
    <property type="molecule type" value="Genomic_DNA"/>
</dbReference>
<evidence type="ECO:0000313" key="2">
    <source>
        <dbReference type="EMBL" id="KAL2863922.1"/>
    </source>
</evidence>
<evidence type="ECO:0000313" key="3">
    <source>
        <dbReference type="Proteomes" id="UP001610432"/>
    </source>
</evidence>
<comment type="caution">
    <text evidence="2">The sequence shown here is derived from an EMBL/GenBank/DDBJ whole genome shotgun (WGS) entry which is preliminary data.</text>
</comment>
<accession>A0ABR4LKM2</accession>
<protein>
    <submittedName>
        <fullName evidence="2">Uncharacterized protein</fullName>
    </submittedName>
</protein>
<organism evidence="2 3">
    <name type="scientific">Aspergillus lucknowensis</name>
    <dbReference type="NCBI Taxonomy" id="176173"/>
    <lineage>
        <taxon>Eukaryota</taxon>
        <taxon>Fungi</taxon>
        <taxon>Dikarya</taxon>
        <taxon>Ascomycota</taxon>
        <taxon>Pezizomycotina</taxon>
        <taxon>Eurotiomycetes</taxon>
        <taxon>Eurotiomycetidae</taxon>
        <taxon>Eurotiales</taxon>
        <taxon>Aspergillaceae</taxon>
        <taxon>Aspergillus</taxon>
        <taxon>Aspergillus subgen. Nidulantes</taxon>
    </lineage>
</organism>
<gene>
    <name evidence="2" type="ORF">BJX67DRAFT_233026</name>
</gene>